<feature type="compositionally biased region" description="Basic residues" evidence="1">
    <location>
        <begin position="96"/>
        <end position="121"/>
    </location>
</feature>
<dbReference type="SUPFAM" id="SSF47802">
    <property type="entry name" value="DNA polymerase beta, N-terminal domain-like"/>
    <property type="match status" value="2"/>
</dbReference>
<dbReference type="InterPro" id="IPR010996">
    <property type="entry name" value="HHH_MUS81"/>
</dbReference>
<feature type="compositionally biased region" description="Basic and acidic residues" evidence="1">
    <location>
        <begin position="86"/>
        <end position="95"/>
    </location>
</feature>
<sequence length="515" mass="57145">MSYHHKQKAENPKNEKLAQAFDDLAAYEFQHGGLNTAVGASYSKIAMAIRDVDDEITSGDVAMNYRDIGPKTASMIDEYFEKGEISKPPTKEVHGGHHHHHGKESSHHKTSHHRHEHHGKASPRNDDEEVESLRHKMRSKLPATNPKNHELANAFEDLAEYDFHRGQVSAGAAYSKVAMAIRDARQEITSGQQAFEEVDGIGQKSAAKIDEYLEMGHIAKSDEGSPDEEEEEGTSKYHHKKHGHKNEKLAQAFEDLAAYEFQLRGLNTGAGASYSKITSGKQAMQYRGIGEKRTLLANVAPSTELPPPLTGQQVHCVRHVVLSRRLASGWTGVDAAVQDIQRIVERTVLYGENQSAMLVGSSGSGKRAVVAKALAQLPARSFHAVYLSGSVLGNDMEAFREIVQQLVPQQGSIVGHAAISFFNMYDLLKQLLLQKALQEHAVIFILDAFDAFVMDAKQLLVYNLLDWMQSKDVRVALVGISCNFNVLAQFEKRVKSRFSNIQVVVPRPPLKHILQ</sequence>
<evidence type="ECO:0000313" key="5">
    <source>
        <dbReference type="Proteomes" id="UP000266196"/>
    </source>
</evidence>
<feature type="region of interest" description="Disordered" evidence="1">
    <location>
        <begin position="218"/>
        <end position="244"/>
    </location>
</feature>
<dbReference type="Gene3D" id="3.40.50.300">
    <property type="entry name" value="P-loop containing nucleotide triphosphate hydrolases"/>
    <property type="match status" value="1"/>
</dbReference>
<dbReference type="Pfam" id="PF13401">
    <property type="entry name" value="AAA_22"/>
    <property type="match status" value="1"/>
</dbReference>
<dbReference type="GO" id="GO:0005664">
    <property type="term" value="C:nuclear origin of replication recognition complex"/>
    <property type="evidence" value="ECO:0007669"/>
    <property type="project" value="TreeGrafter"/>
</dbReference>
<name>A0A397EFS9_APHAT</name>
<dbReference type="PANTHER" id="PTHR12087">
    <property type="entry name" value="ORIGIN RECOGNITION COMPLEX SUBUNIT 4"/>
    <property type="match status" value="1"/>
</dbReference>
<comment type="caution">
    <text evidence="4">The sequence shown here is derived from an EMBL/GenBank/DDBJ whole genome shotgun (WGS) entry which is preliminary data.</text>
</comment>
<reference evidence="4 5" key="1">
    <citation type="submission" date="2018-08" db="EMBL/GenBank/DDBJ databases">
        <title>Aphanomyces genome sequencing and annotation.</title>
        <authorList>
            <person name="Minardi D."/>
            <person name="Oidtmann B."/>
            <person name="Van Der Giezen M."/>
            <person name="Studholme D.J."/>
        </authorList>
    </citation>
    <scope>NUCLEOTIDE SEQUENCE [LARGE SCALE GENOMIC DNA]</scope>
    <source>
        <strain evidence="4 5">197901</strain>
    </source>
</reference>
<dbReference type="GO" id="GO:0016887">
    <property type="term" value="F:ATP hydrolysis activity"/>
    <property type="evidence" value="ECO:0007669"/>
    <property type="project" value="InterPro"/>
</dbReference>
<feature type="region of interest" description="Disordered" evidence="1">
    <location>
        <begin position="86"/>
        <end position="148"/>
    </location>
</feature>
<dbReference type="SUPFAM" id="SSF52540">
    <property type="entry name" value="P-loop containing nucleoside triphosphate hydrolases"/>
    <property type="match status" value="1"/>
</dbReference>
<protein>
    <submittedName>
        <fullName evidence="4">Uncharacterized protein</fullName>
    </submittedName>
</protein>
<dbReference type="AlphaFoldDB" id="A0A397EFS9"/>
<dbReference type="InterPro" id="IPR027417">
    <property type="entry name" value="P-loop_NTPase"/>
</dbReference>
<dbReference type="Pfam" id="PF14716">
    <property type="entry name" value="HHH_8"/>
    <property type="match status" value="1"/>
</dbReference>
<dbReference type="EMBL" id="QUTE01021110">
    <property type="protein sequence ID" value="RHY84152.1"/>
    <property type="molecule type" value="Genomic_DNA"/>
</dbReference>
<dbReference type="GO" id="GO:0003688">
    <property type="term" value="F:DNA replication origin binding"/>
    <property type="evidence" value="ECO:0007669"/>
    <property type="project" value="TreeGrafter"/>
</dbReference>
<evidence type="ECO:0000256" key="1">
    <source>
        <dbReference type="SAM" id="MobiDB-lite"/>
    </source>
</evidence>
<dbReference type="InterPro" id="IPR049945">
    <property type="entry name" value="AAA_22"/>
</dbReference>
<evidence type="ECO:0000259" key="3">
    <source>
        <dbReference type="Pfam" id="PF14716"/>
    </source>
</evidence>
<dbReference type="Proteomes" id="UP000266196">
    <property type="component" value="Unassembled WGS sequence"/>
</dbReference>
<gene>
    <name evidence="4" type="ORF">DYB31_005825</name>
</gene>
<dbReference type="InterPro" id="IPR027421">
    <property type="entry name" value="DNA_pol_lamdba_lyase_dom_sf"/>
</dbReference>
<evidence type="ECO:0000313" key="4">
    <source>
        <dbReference type="EMBL" id="RHY84152.1"/>
    </source>
</evidence>
<proteinExistence type="predicted"/>
<organism evidence="4 5">
    <name type="scientific">Aphanomyces astaci</name>
    <name type="common">Crayfish plague agent</name>
    <dbReference type="NCBI Taxonomy" id="112090"/>
    <lineage>
        <taxon>Eukaryota</taxon>
        <taxon>Sar</taxon>
        <taxon>Stramenopiles</taxon>
        <taxon>Oomycota</taxon>
        <taxon>Saprolegniomycetes</taxon>
        <taxon>Saprolegniales</taxon>
        <taxon>Verrucalvaceae</taxon>
        <taxon>Aphanomyces</taxon>
    </lineage>
</organism>
<accession>A0A397EFS9</accession>
<dbReference type="VEuPathDB" id="FungiDB:H257_10625"/>
<feature type="domain" description="Crossover junction endonuclease MUS81-like HHH" evidence="3">
    <location>
        <begin position="147"/>
        <end position="217"/>
    </location>
</feature>
<dbReference type="VEuPathDB" id="FungiDB:H257_10627"/>
<dbReference type="GO" id="GO:0006270">
    <property type="term" value="P:DNA replication initiation"/>
    <property type="evidence" value="ECO:0007669"/>
    <property type="project" value="TreeGrafter"/>
</dbReference>
<dbReference type="Gene3D" id="1.10.150.110">
    <property type="entry name" value="DNA polymerase beta, N-terminal domain-like"/>
    <property type="match status" value="2"/>
</dbReference>
<feature type="domain" description="ORC1/DEAH AAA+ ATPase" evidence="2">
    <location>
        <begin position="353"/>
        <end position="480"/>
    </location>
</feature>
<dbReference type="PANTHER" id="PTHR12087:SF0">
    <property type="entry name" value="ORIGIN RECOGNITION COMPLEX SUBUNIT 4"/>
    <property type="match status" value="1"/>
</dbReference>
<feature type="non-terminal residue" evidence="4">
    <location>
        <position position="515"/>
    </location>
</feature>
<evidence type="ECO:0000259" key="2">
    <source>
        <dbReference type="Pfam" id="PF13401"/>
    </source>
</evidence>
<dbReference type="InterPro" id="IPR016527">
    <property type="entry name" value="ORC4"/>
</dbReference>